<dbReference type="Proteomes" id="UP000317093">
    <property type="component" value="Chromosome"/>
</dbReference>
<keyword evidence="2" id="KW-1133">Transmembrane helix</keyword>
<dbReference type="OrthoDB" id="572942at2"/>
<organism evidence="3 4">
    <name type="scientific">Kolteria novifilia</name>
    <dbReference type="NCBI Taxonomy" id="2527975"/>
    <lineage>
        <taxon>Bacteria</taxon>
        <taxon>Pseudomonadati</taxon>
        <taxon>Planctomycetota</taxon>
        <taxon>Planctomycetia</taxon>
        <taxon>Kolteriales</taxon>
        <taxon>Kolteriaceae</taxon>
        <taxon>Kolteria</taxon>
    </lineage>
</organism>
<keyword evidence="2" id="KW-0472">Membrane</keyword>
<evidence type="ECO:0000313" key="3">
    <source>
        <dbReference type="EMBL" id="QDU61305.1"/>
    </source>
</evidence>
<feature type="transmembrane region" description="Helical" evidence="2">
    <location>
        <begin position="20"/>
        <end position="38"/>
    </location>
</feature>
<name>A0A518B2V1_9BACT</name>
<dbReference type="RefSeq" id="WP_145257913.1">
    <property type="nucleotide sequence ID" value="NZ_CP036279.1"/>
</dbReference>
<reference evidence="3 4" key="1">
    <citation type="submission" date="2019-02" db="EMBL/GenBank/DDBJ databases">
        <title>Deep-cultivation of Planctomycetes and their phenomic and genomic characterization uncovers novel biology.</title>
        <authorList>
            <person name="Wiegand S."/>
            <person name="Jogler M."/>
            <person name="Boedeker C."/>
            <person name="Pinto D."/>
            <person name="Vollmers J."/>
            <person name="Rivas-Marin E."/>
            <person name="Kohn T."/>
            <person name="Peeters S.H."/>
            <person name="Heuer A."/>
            <person name="Rast P."/>
            <person name="Oberbeckmann S."/>
            <person name="Bunk B."/>
            <person name="Jeske O."/>
            <person name="Meyerdierks A."/>
            <person name="Storesund J.E."/>
            <person name="Kallscheuer N."/>
            <person name="Luecker S."/>
            <person name="Lage O.M."/>
            <person name="Pohl T."/>
            <person name="Merkel B.J."/>
            <person name="Hornburger P."/>
            <person name="Mueller R.-W."/>
            <person name="Bruemmer F."/>
            <person name="Labrenz M."/>
            <person name="Spormann A.M."/>
            <person name="Op den Camp H."/>
            <person name="Overmann J."/>
            <person name="Amann R."/>
            <person name="Jetten M.S.M."/>
            <person name="Mascher T."/>
            <person name="Medema M.H."/>
            <person name="Devos D.P."/>
            <person name="Kaster A.-K."/>
            <person name="Ovreas L."/>
            <person name="Rohde M."/>
            <person name="Galperin M.Y."/>
            <person name="Jogler C."/>
        </authorList>
    </citation>
    <scope>NUCLEOTIDE SEQUENCE [LARGE SCALE GENOMIC DNA]</scope>
    <source>
        <strain evidence="3 4">Pan216</strain>
    </source>
</reference>
<protein>
    <submittedName>
        <fullName evidence="3">Uncharacterized protein</fullName>
    </submittedName>
</protein>
<feature type="region of interest" description="Disordered" evidence="1">
    <location>
        <begin position="115"/>
        <end position="134"/>
    </location>
</feature>
<accession>A0A518B2V1</accession>
<evidence type="ECO:0000256" key="2">
    <source>
        <dbReference type="SAM" id="Phobius"/>
    </source>
</evidence>
<dbReference type="EMBL" id="CP036279">
    <property type="protein sequence ID" value="QDU61305.1"/>
    <property type="molecule type" value="Genomic_DNA"/>
</dbReference>
<evidence type="ECO:0000313" key="4">
    <source>
        <dbReference type="Proteomes" id="UP000317093"/>
    </source>
</evidence>
<proteinExistence type="predicted"/>
<dbReference type="KEGG" id="knv:Pan216_21600"/>
<keyword evidence="4" id="KW-1185">Reference proteome</keyword>
<dbReference type="AlphaFoldDB" id="A0A518B2V1"/>
<sequence>MNDAEVSASAPTKTIKVIHTYLPLLLLCAIAVTQMIAAQVTSLTPWKGGGFGMFSTIDSTRARFVVVRLRTDKGPIVAEIPASLSYLLRKARATASRAELSRLAKRLASLPWRHAPEEFPSNDDPAAGLQPEKPPRHAVAVMRGDAPYPESERIDANAVEVGLLRYRFDPTTNELTSEPLLAVEIPVAAARKGKGGSP</sequence>
<gene>
    <name evidence="3" type="ORF">Pan216_21600</name>
</gene>
<keyword evidence="2" id="KW-0812">Transmembrane</keyword>
<evidence type="ECO:0000256" key="1">
    <source>
        <dbReference type="SAM" id="MobiDB-lite"/>
    </source>
</evidence>